<feature type="region of interest" description="Disordered" evidence="10">
    <location>
        <begin position="762"/>
        <end position="792"/>
    </location>
</feature>
<evidence type="ECO:0000256" key="1">
    <source>
        <dbReference type="ARBA" id="ARBA00012513"/>
    </source>
</evidence>
<feature type="compositionally biased region" description="Basic and acidic residues" evidence="10">
    <location>
        <begin position="109"/>
        <end position="120"/>
    </location>
</feature>
<evidence type="ECO:0000256" key="8">
    <source>
        <dbReference type="ARBA" id="ARBA00048679"/>
    </source>
</evidence>
<reference evidence="12" key="1">
    <citation type="submission" date="2014-11" db="EMBL/GenBank/DDBJ databases">
        <authorList>
            <person name="Otto D Thomas"/>
            <person name="Naeem Raeece"/>
        </authorList>
    </citation>
    <scope>NUCLEOTIDE SEQUENCE</scope>
</reference>
<feature type="region of interest" description="Disordered" evidence="10">
    <location>
        <begin position="696"/>
        <end position="720"/>
    </location>
</feature>
<organism evidence="12">
    <name type="scientific">Chromera velia CCMP2878</name>
    <dbReference type="NCBI Taxonomy" id="1169474"/>
    <lineage>
        <taxon>Eukaryota</taxon>
        <taxon>Sar</taxon>
        <taxon>Alveolata</taxon>
        <taxon>Colpodellida</taxon>
        <taxon>Chromeraceae</taxon>
        <taxon>Chromera</taxon>
    </lineage>
</organism>
<evidence type="ECO:0000256" key="10">
    <source>
        <dbReference type="SAM" id="MobiDB-lite"/>
    </source>
</evidence>
<name>A0A0G4HS95_9ALVE</name>
<feature type="region of interest" description="Disordered" evidence="10">
    <location>
        <begin position="109"/>
        <end position="130"/>
    </location>
</feature>
<dbReference type="InterPro" id="IPR001245">
    <property type="entry name" value="Ser-Thr/Tyr_kinase_cat_dom"/>
</dbReference>
<dbReference type="InterPro" id="IPR050660">
    <property type="entry name" value="NEK_Ser/Thr_kinase"/>
</dbReference>
<keyword evidence="3" id="KW-0808">Transferase</keyword>
<dbReference type="VEuPathDB" id="CryptoDB:Cvel_8245"/>
<dbReference type="PANTHER" id="PTHR43671">
    <property type="entry name" value="SERINE/THREONINE-PROTEIN KINASE NEK"/>
    <property type="match status" value="1"/>
</dbReference>
<dbReference type="PROSITE" id="PS50011">
    <property type="entry name" value="PROTEIN_KINASE_DOM"/>
    <property type="match status" value="1"/>
</dbReference>
<feature type="compositionally biased region" description="Basic and acidic residues" evidence="10">
    <location>
        <begin position="711"/>
        <end position="720"/>
    </location>
</feature>
<dbReference type="SUPFAM" id="SSF56112">
    <property type="entry name" value="Protein kinase-like (PK-like)"/>
    <property type="match status" value="1"/>
</dbReference>
<evidence type="ECO:0000313" key="12">
    <source>
        <dbReference type="EMBL" id="CEM47236.1"/>
    </source>
</evidence>
<evidence type="ECO:0000256" key="4">
    <source>
        <dbReference type="ARBA" id="ARBA00022741"/>
    </source>
</evidence>
<keyword evidence="6" id="KW-0067">ATP-binding</keyword>
<evidence type="ECO:0000256" key="2">
    <source>
        <dbReference type="ARBA" id="ARBA00022527"/>
    </source>
</evidence>
<dbReference type="PANTHER" id="PTHR43671:SF98">
    <property type="entry name" value="SERINE_THREONINE-PROTEIN KINASE NEK11"/>
    <property type="match status" value="1"/>
</dbReference>
<feature type="region of interest" description="Disordered" evidence="10">
    <location>
        <begin position="738"/>
        <end position="757"/>
    </location>
</feature>
<sequence>MLKEDPIPEAKEEEERQAERVTDGVLKETVSHTAEEMSSRATFIEQLADLIEEEAAELRERIVESTKRGRHDPYLISDLRAAYRKRHRTDIPKAVAQERGLLIRLHYKQQESKKEKEKQQSTDNSVHQLSFESDERLSQIAFPSPFPIRSFPKLNPLSGVDSDDYSLQSSWIDSGALVDGRPSEKVDLPCQNILNQSESQSGVSPLSVNAEKGEADLQCMQPLRHSLSVAPRMRFETQLNPIRPQRTHGWFTTSTRSGSEMWGGSQIEGESPEAARPFHRHATVLSRLSYPNLVPLIAVRVGDGKAEDCRVLQVTPWCPQPEGRLSESAEWVMEGGITEGLGGGDLKERVQVASDIVSALAFLHQKGFVHGDLRCENVFLTKRGRGVLGFNGTRDADKKHANLLREAAQQNPPTEEAVRPLSYSLCHSEANEEFDPEGIGLGPFLPTLSESVKAEGTMSGDVFSAGIILSDLLGGGGAFGEDAERAAALKDLVGRMCSPVVADRPAAADVLRHPLFQTDSLSGEVIGEETEEAQCIGCFNLHSHTAGLFCTSPVPHFLCDSCLSSMTLTRTHIPSDAPPGLFTPEGVSLACPHPGCPSHFFPPSEISRRISPDISAMRQEVGERVGGGKRKTDTQPDEMREGWRHGEDLLQNQDSRKRSTGGSHTVRSVLGVEKKVTKLGSECACDSNRLRTAARGASGLGDEDTLSVSDRQSHGQRDIWEGSGAGISALLEPQSDGHCFVQSSADKGSGLDSVTVESPLRSSTLPFHSSDANLKLGERGAPTREAPLKIDQGRGDTGKRCFVASRGERGGGKVKNESDFAGAERNVDRKKCSDSAEFRCRGLSACFSSLLPFCIRH</sequence>
<dbReference type="AlphaFoldDB" id="A0A0G4HS95"/>
<feature type="compositionally biased region" description="Basic and acidic residues" evidence="10">
    <location>
        <begin position="630"/>
        <end position="648"/>
    </location>
</feature>
<dbReference type="SMART" id="SM00220">
    <property type="entry name" value="S_TKc"/>
    <property type="match status" value="1"/>
</dbReference>
<comment type="catalytic activity">
    <reaction evidence="7">
        <text>L-threonyl-[protein] + ATP = O-phospho-L-threonyl-[protein] + ADP + H(+)</text>
        <dbReference type="Rhea" id="RHEA:46608"/>
        <dbReference type="Rhea" id="RHEA-COMP:11060"/>
        <dbReference type="Rhea" id="RHEA-COMP:11605"/>
        <dbReference type="ChEBI" id="CHEBI:15378"/>
        <dbReference type="ChEBI" id="CHEBI:30013"/>
        <dbReference type="ChEBI" id="CHEBI:30616"/>
        <dbReference type="ChEBI" id="CHEBI:61977"/>
        <dbReference type="ChEBI" id="CHEBI:456216"/>
        <dbReference type="EC" id="2.7.11.1"/>
    </reaction>
</comment>
<feature type="coiled-coil region" evidence="9">
    <location>
        <begin position="41"/>
        <end position="68"/>
    </location>
</feature>
<feature type="compositionally biased region" description="Basic and acidic residues" evidence="10">
    <location>
        <begin position="776"/>
        <end position="792"/>
    </location>
</feature>
<dbReference type="InterPro" id="IPR011009">
    <property type="entry name" value="Kinase-like_dom_sf"/>
</dbReference>
<dbReference type="EMBL" id="CDMZ01003682">
    <property type="protein sequence ID" value="CEM47236.1"/>
    <property type="molecule type" value="Genomic_DNA"/>
</dbReference>
<keyword evidence="5" id="KW-0418">Kinase</keyword>
<evidence type="ECO:0000256" key="6">
    <source>
        <dbReference type="ARBA" id="ARBA00022840"/>
    </source>
</evidence>
<dbReference type="Gene3D" id="1.10.510.10">
    <property type="entry name" value="Transferase(Phosphotransferase) domain 1"/>
    <property type="match status" value="1"/>
</dbReference>
<dbReference type="InterPro" id="IPR008266">
    <property type="entry name" value="Tyr_kinase_AS"/>
</dbReference>
<keyword evidence="9" id="KW-0175">Coiled coil</keyword>
<evidence type="ECO:0000259" key="11">
    <source>
        <dbReference type="PROSITE" id="PS50011"/>
    </source>
</evidence>
<comment type="catalytic activity">
    <reaction evidence="8">
        <text>L-seryl-[protein] + ATP = O-phospho-L-seryl-[protein] + ADP + H(+)</text>
        <dbReference type="Rhea" id="RHEA:17989"/>
        <dbReference type="Rhea" id="RHEA-COMP:9863"/>
        <dbReference type="Rhea" id="RHEA-COMP:11604"/>
        <dbReference type="ChEBI" id="CHEBI:15378"/>
        <dbReference type="ChEBI" id="CHEBI:29999"/>
        <dbReference type="ChEBI" id="CHEBI:30616"/>
        <dbReference type="ChEBI" id="CHEBI:83421"/>
        <dbReference type="ChEBI" id="CHEBI:456216"/>
        <dbReference type="EC" id="2.7.11.1"/>
    </reaction>
</comment>
<gene>
    <name evidence="12" type="ORF">Cvel_8245</name>
</gene>
<feature type="region of interest" description="Disordered" evidence="10">
    <location>
        <begin position="1"/>
        <end position="23"/>
    </location>
</feature>
<evidence type="ECO:0000256" key="7">
    <source>
        <dbReference type="ARBA" id="ARBA00047899"/>
    </source>
</evidence>
<accession>A0A0G4HS95</accession>
<dbReference type="GO" id="GO:0005524">
    <property type="term" value="F:ATP binding"/>
    <property type="evidence" value="ECO:0007669"/>
    <property type="project" value="UniProtKB-KW"/>
</dbReference>
<dbReference type="PROSITE" id="PS00109">
    <property type="entry name" value="PROTEIN_KINASE_TYR"/>
    <property type="match status" value="1"/>
</dbReference>
<feature type="domain" description="Protein kinase" evidence="11">
    <location>
        <begin position="206"/>
        <end position="516"/>
    </location>
</feature>
<evidence type="ECO:0000256" key="9">
    <source>
        <dbReference type="SAM" id="Coils"/>
    </source>
</evidence>
<keyword evidence="4" id="KW-0547">Nucleotide-binding</keyword>
<dbReference type="Pfam" id="PF07714">
    <property type="entry name" value="PK_Tyr_Ser-Thr"/>
    <property type="match status" value="1"/>
</dbReference>
<dbReference type="GO" id="GO:0004674">
    <property type="term" value="F:protein serine/threonine kinase activity"/>
    <property type="evidence" value="ECO:0007669"/>
    <property type="project" value="UniProtKB-KW"/>
</dbReference>
<feature type="region of interest" description="Disordered" evidence="10">
    <location>
        <begin position="245"/>
        <end position="271"/>
    </location>
</feature>
<protein>
    <recommendedName>
        <fullName evidence="1">non-specific serine/threonine protein kinase</fullName>
        <ecNumber evidence="1">2.7.11.1</ecNumber>
    </recommendedName>
</protein>
<evidence type="ECO:0000256" key="5">
    <source>
        <dbReference type="ARBA" id="ARBA00022777"/>
    </source>
</evidence>
<proteinExistence type="predicted"/>
<feature type="compositionally biased region" description="Polar residues" evidence="10">
    <location>
        <begin position="762"/>
        <end position="772"/>
    </location>
</feature>
<evidence type="ECO:0000256" key="3">
    <source>
        <dbReference type="ARBA" id="ARBA00022679"/>
    </source>
</evidence>
<dbReference type="EC" id="2.7.11.1" evidence="1"/>
<dbReference type="InterPro" id="IPR000719">
    <property type="entry name" value="Prot_kinase_dom"/>
</dbReference>
<feature type="region of interest" description="Disordered" evidence="10">
    <location>
        <begin position="619"/>
        <end position="665"/>
    </location>
</feature>
<keyword evidence="2" id="KW-0723">Serine/threonine-protein kinase</keyword>